<dbReference type="AlphaFoldDB" id="A0A6G0WVV5"/>
<dbReference type="InterPro" id="IPR011993">
    <property type="entry name" value="PH-like_dom_sf"/>
</dbReference>
<dbReference type="InterPro" id="IPR001849">
    <property type="entry name" value="PH_domain"/>
</dbReference>
<organism evidence="2 3">
    <name type="scientific">Aphanomyces euteiches</name>
    <dbReference type="NCBI Taxonomy" id="100861"/>
    <lineage>
        <taxon>Eukaryota</taxon>
        <taxon>Sar</taxon>
        <taxon>Stramenopiles</taxon>
        <taxon>Oomycota</taxon>
        <taxon>Saprolegniomycetes</taxon>
        <taxon>Saprolegniales</taxon>
        <taxon>Verrucalvaceae</taxon>
        <taxon>Aphanomyces</taxon>
    </lineage>
</organism>
<dbReference type="CDD" id="cd00821">
    <property type="entry name" value="PH"/>
    <property type="match status" value="1"/>
</dbReference>
<dbReference type="SMART" id="SM00233">
    <property type="entry name" value="PH"/>
    <property type="match status" value="1"/>
</dbReference>
<dbReference type="VEuPathDB" id="FungiDB:AeMF1_011925"/>
<dbReference type="Gene3D" id="2.30.29.30">
    <property type="entry name" value="Pleckstrin-homology domain (PH domain)/Phosphotyrosine-binding domain (PTB)"/>
    <property type="match status" value="1"/>
</dbReference>
<dbReference type="Proteomes" id="UP000481153">
    <property type="component" value="Unassembled WGS sequence"/>
</dbReference>
<keyword evidence="3" id="KW-1185">Reference proteome</keyword>
<accession>A0A6G0WVV5</accession>
<evidence type="ECO:0000313" key="2">
    <source>
        <dbReference type="EMBL" id="KAF0731673.1"/>
    </source>
</evidence>
<protein>
    <recommendedName>
        <fullName evidence="1">PH domain-containing protein</fullName>
    </recommendedName>
</protein>
<gene>
    <name evidence="2" type="ORF">Ae201684_010979</name>
</gene>
<proteinExistence type="predicted"/>
<sequence length="269" mass="30809">MVTTSPLDDEMPDRQSARVMQLESAMGLYERQSSIFMRSMSSGSSSFYGYEERFTTPLVKSKSVTSGRSFDDSTRSMYEMSSCTLTSSVPMLEESARPTLSFDSNRHERGVLTSGILYRRRRGNIAWIERWTLGHFVLSAQSLKYYSQNGEKLLGEIDLTGCTDKCIEVMPKDSVPNGRQATIWRFALQTPKRRIILSAATEYEMNTWLRHLKAAINAMKHPNKTRDLRADSEIPMCDFDDDDDTDRVEPVRPSNNMLLRDFSLSTFRQ</sequence>
<reference evidence="2 3" key="1">
    <citation type="submission" date="2019-07" db="EMBL/GenBank/DDBJ databases">
        <title>Genomics analysis of Aphanomyces spp. identifies a new class of oomycete effector associated with host adaptation.</title>
        <authorList>
            <person name="Gaulin E."/>
        </authorList>
    </citation>
    <scope>NUCLEOTIDE SEQUENCE [LARGE SCALE GENOMIC DNA]</scope>
    <source>
        <strain evidence="2 3">ATCC 201684</strain>
    </source>
</reference>
<feature type="domain" description="PH" evidence="1">
    <location>
        <begin position="110"/>
        <end position="217"/>
    </location>
</feature>
<dbReference type="Pfam" id="PF00169">
    <property type="entry name" value="PH"/>
    <property type="match status" value="1"/>
</dbReference>
<dbReference type="EMBL" id="VJMJ01000140">
    <property type="protein sequence ID" value="KAF0731673.1"/>
    <property type="molecule type" value="Genomic_DNA"/>
</dbReference>
<comment type="caution">
    <text evidence="2">The sequence shown here is derived from an EMBL/GenBank/DDBJ whole genome shotgun (WGS) entry which is preliminary data.</text>
</comment>
<evidence type="ECO:0000313" key="3">
    <source>
        <dbReference type="Proteomes" id="UP000481153"/>
    </source>
</evidence>
<name>A0A6G0WVV5_9STRA</name>
<evidence type="ECO:0000259" key="1">
    <source>
        <dbReference type="PROSITE" id="PS50003"/>
    </source>
</evidence>
<dbReference type="PROSITE" id="PS50003">
    <property type="entry name" value="PH_DOMAIN"/>
    <property type="match status" value="1"/>
</dbReference>
<dbReference type="SUPFAM" id="SSF50729">
    <property type="entry name" value="PH domain-like"/>
    <property type="match status" value="1"/>
</dbReference>